<protein>
    <submittedName>
        <fullName evidence="1">Uncharacterized protein</fullName>
    </submittedName>
</protein>
<dbReference type="GeneID" id="24725209"/>
<evidence type="ECO:0000313" key="2">
    <source>
        <dbReference type="Proteomes" id="UP000031602"/>
    </source>
</evidence>
<evidence type="ECO:0000313" key="1">
    <source>
        <dbReference type="EMBL" id="AIF71760.1"/>
    </source>
</evidence>
<dbReference type="Proteomes" id="UP000031602">
    <property type="component" value="Segment"/>
</dbReference>
<dbReference type="OrthoDB" id="24704at10239"/>
<proteinExistence type="predicted"/>
<accession>A0A0B4N0B8</accession>
<sequence>MNIRHQFNKEHAAALAALNLNGSLDAALEALKERLMTEIVQTEPHENKKREDCYQKYKMVGSLKEVIKAAINSAGDVS</sequence>
<gene>
    <name evidence="1" type="ORF">SU10_07</name>
</gene>
<organism evidence="1 2">
    <name type="scientific">Escherichia phage vB_EcoP_SU10</name>
    <dbReference type="NCBI Taxonomy" id="1519788"/>
    <lineage>
        <taxon>Viruses</taxon>
        <taxon>Duplodnaviria</taxon>
        <taxon>Heunggongvirae</taxon>
        <taxon>Uroviricota</taxon>
        <taxon>Caudoviricetes</taxon>
        <taxon>Mktvariviridae</taxon>
        <taxon>Gordonclarkvirinae</taxon>
        <taxon>Kuravirus</taxon>
        <taxon>Kuravirus CHD5UKE1</taxon>
        <taxon>Kuravirus SU10</taxon>
    </lineage>
</organism>
<dbReference type="SMR" id="A0A0B4N0B8"/>
<keyword evidence="2" id="KW-1185">Reference proteome</keyword>
<dbReference type="EMBL" id="KM044272">
    <property type="protein sequence ID" value="AIF71760.1"/>
    <property type="molecule type" value="Genomic_DNA"/>
</dbReference>
<dbReference type="RefSeq" id="YP_009152858.1">
    <property type="nucleotide sequence ID" value="NC_027395.1"/>
</dbReference>
<dbReference type="KEGG" id="vg:24725209"/>
<name>A0A0B4N0B8_9CAUD</name>
<reference evidence="1 2" key="1">
    <citation type="journal article" date="2014" name="PLoS ONE">
        <title>Genomic, Proteomic, Morphological, and Phylogenetic Analyses of vB_EcoP_SU10, a Podoviridae Phage with C3 Morphology.</title>
        <authorList>
            <person name="Mirzaei M.K."/>
            <person name="Eriksson H."/>
            <person name="Kasuga K."/>
            <person name="Haggard-Ljungquist E."/>
            <person name="Nilsson A.S."/>
        </authorList>
    </citation>
    <scope>NUCLEOTIDE SEQUENCE [LARGE SCALE GENOMIC DNA]</scope>
</reference>